<organism evidence="2 3">
    <name type="scientific">Chryseobacterium pennae</name>
    <dbReference type="NCBI Taxonomy" id="2258962"/>
    <lineage>
        <taxon>Bacteria</taxon>
        <taxon>Pseudomonadati</taxon>
        <taxon>Bacteroidota</taxon>
        <taxon>Flavobacteriia</taxon>
        <taxon>Flavobacteriales</taxon>
        <taxon>Weeksellaceae</taxon>
        <taxon>Chryseobacterium group</taxon>
        <taxon>Chryseobacterium</taxon>
    </lineage>
</organism>
<evidence type="ECO:0000313" key="3">
    <source>
        <dbReference type="Proteomes" id="UP000256686"/>
    </source>
</evidence>
<dbReference type="EMBL" id="QNVT01000013">
    <property type="protein sequence ID" value="REC61647.1"/>
    <property type="molecule type" value="Genomic_DNA"/>
</dbReference>
<proteinExistence type="predicted"/>
<accession>A0A3D9C6W8</accession>
<reference evidence="3" key="1">
    <citation type="submission" date="2018-06" db="EMBL/GenBank/DDBJ databases">
        <authorList>
            <person name="Lum Nde A."/>
            <person name="Hugo C."/>
        </authorList>
    </citation>
    <scope>NUCLEOTIDE SEQUENCE [LARGE SCALE GENOMIC DNA]</scope>
    <source>
        <strain evidence="3">1_F178</strain>
    </source>
</reference>
<feature type="transmembrane region" description="Helical" evidence="1">
    <location>
        <begin position="6"/>
        <end position="27"/>
    </location>
</feature>
<name>A0A3D9C6W8_9FLAO</name>
<evidence type="ECO:0000256" key="1">
    <source>
        <dbReference type="SAM" id="Phobius"/>
    </source>
</evidence>
<keyword evidence="1" id="KW-0472">Membrane</keyword>
<keyword evidence="1" id="KW-0812">Transmembrane</keyword>
<keyword evidence="3" id="KW-1185">Reference proteome</keyword>
<dbReference type="RefSeq" id="WP_115971466.1">
    <property type="nucleotide sequence ID" value="NZ_QNVT01000013.1"/>
</dbReference>
<protein>
    <submittedName>
        <fullName evidence="2">Uncharacterized protein</fullName>
    </submittedName>
</protein>
<comment type="caution">
    <text evidence="2">The sequence shown here is derived from an EMBL/GenBank/DDBJ whole genome shotgun (WGS) entry which is preliminary data.</text>
</comment>
<keyword evidence="1" id="KW-1133">Transmembrane helix</keyword>
<evidence type="ECO:0000313" key="2">
    <source>
        <dbReference type="EMBL" id="REC61647.1"/>
    </source>
</evidence>
<dbReference type="Proteomes" id="UP000256686">
    <property type="component" value="Unassembled WGS sequence"/>
</dbReference>
<dbReference type="AlphaFoldDB" id="A0A3D9C6W8"/>
<sequence>MDTDFSLLLAGAVLLFILISIGISLYLKQKRNLFFRYMKKRKHQLVKNVEISFENQTTIDVNLTYRGADIIFLEDEIFVIPFNRPILHLNSNPEIILPGTQKFKINSRSISNDLLEVKVNDGI</sequence>
<gene>
    <name evidence="2" type="ORF">DRF65_14440</name>
</gene>